<feature type="compositionally biased region" description="Polar residues" evidence="1">
    <location>
        <begin position="1"/>
        <end position="17"/>
    </location>
</feature>
<proteinExistence type="predicted"/>
<feature type="region of interest" description="Disordered" evidence="1">
    <location>
        <begin position="321"/>
        <end position="477"/>
    </location>
</feature>
<reference evidence="3" key="1">
    <citation type="submission" date="2025-08" db="UniProtKB">
        <authorList>
            <consortium name="RefSeq"/>
        </authorList>
    </citation>
    <scope>IDENTIFICATION</scope>
    <source>
        <tissue evidence="3">Gonads</tissue>
    </source>
</reference>
<dbReference type="InParanoid" id="A0A1S3KBQ8"/>
<gene>
    <name evidence="3" type="primary">LOC106180594</name>
</gene>
<accession>A0A1S3KBQ8</accession>
<feature type="region of interest" description="Disordered" evidence="1">
    <location>
        <begin position="1"/>
        <end position="105"/>
    </location>
</feature>
<evidence type="ECO:0000313" key="2">
    <source>
        <dbReference type="Proteomes" id="UP000085678"/>
    </source>
</evidence>
<evidence type="ECO:0000256" key="1">
    <source>
        <dbReference type="SAM" id="MobiDB-lite"/>
    </source>
</evidence>
<keyword evidence="2" id="KW-1185">Reference proteome</keyword>
<feature type="compositionally biased region" description="Polar residues" evidence="1">
    <location>
        <begin position="388"/>
        <end position="399"/>
    </location>
</feature>
<protein>
    <submittedName>
        <fullName evidence="3">Uncharacterized protein LOC106180594</fullName>
    </submittedName>
</protein>
<dbReference type="KEGG" id="lak:106180594"/>
<dbReference type="OrthoDB" id="10011873at2759"/>
<organism evidence="2 3">
    <name type="scientific">Lingula anatina</name>
    <name type="common">Brachiopod</name>
    <name type="synonym">Lingula unguis</name>
    <dbReference type="NCBI Taxonomy" id="7574"/>
    <lineage>
        <taxon>Eukaryota</taxon>
        <taxon>Metazoa</taxon>
        <taxon>Spiralia</taxon>
        <taxon>Lophotrochozoa</taxon>
        <taxon>Brachiopoda</taxon>
        <taxon>Linguliformea</taxon>
        <taxon>Lingulata</taxon>
        <taxon>Lingulida</taxon>
        <taxon>Linguloidea</taxon>
        <taxon>Lingulidae</taxon>
        <taxon>Lingula</taxon>
    </lineage>
</organism>
<feature type="compositionally biased region" description="Polar residues" evidence="1">
    <location>
        <begin position="413"/>
        <end position="423"/>
    </location>
</feature>
<feature type="compositionally biased region" description="Basic and acidic residues" evidence="1">
    <location>
        <begin position="424"/>
        <end position="438"/>
    </location>
</feature>
<sequence length="611" mass="69069">MSTPSSNSTNGATNAKTPNRRRHAVNDDDDDFILSNKSSFSRLKEQLKELDRRSWRRSFEPGDKDLDSSSSYNKRAQGSYKPYKNGDNSSENESGTFAFGSEENDKELEDLHKRIAAVRARYLEPRDEPKSRVHENRAASRIRVRESNYHTLPKDESPSPTRAPVVTITDHDAAEASVSENPNRGHAGAELNVANDLNTSSSETFLAYLKPRSPVNSQKSVDHHYKAKYLTPLLYDFHNPPRSLSNSPASPLFSRKLDDGDADDDFQGRRGSITNGLPSSDVHDADSFLFPSSRRTSFSTTDYKYSTPEYASRYLRKEDIKPRSSYTPRATSLRSNNPYMSPVKSRYSLDGYTTPTSSLVSSRKVYSSDPDSYTYTPVRRGSLEKRNSPGSSFNNDTTHSPSSSRSNRRRSSLTFDTDTSYNRKSVDEAVSSEKEGRLKTRLPFTRQKHRRSNESEDNLSTGEEDGSDHENNISVEEPGRWVGNGYIVDTALLTADRGYLLWTHPKGKMDVVIRYEDTKEDFSCFIDPQYLGVAVYQIKSKTNKRQIVDGIENPLYSKNPCHKTSPSRTRPENNFELKSIDGEVKLHLEVLKGKHAPKPQLPFKINYTLAL</sequence>
<dbReference type="AlphaFoldDB" id="A0A1S3KBQ8"/>
<feature type="compositionally biased region" description="Basic and acidic residues" evidence="1">
    <location>
        <begin position="42"/>
        <end position="67"/>
    </location>
</feature>
<name>A0A1S3KBQ8_LINAN</name>
<evidence type="ECO:0000313" key="3">
    <source>
        <dbReference type="RefSeq" id="XP_013420065.1"/>
    </source>
</evidence>
<dbReference type="Proteomes" id="UP000085678">
    <property type="component" value="Unplaced"/>
</dbReference>
<feature type="compositionally biased region" description="Polar residues" evidence="1">
    <location>
        <begin position="86"/>
        <end position="95"/>
    </location>
</feature>
<feature type="compositionally biased region" description="Low complexity" evidence="1">
    <location>
        <begin position="357"/>
        <end position="368"/>
    </location>
</feature>
<feature type="region of interest" description="Disordered" evidence="1">
    <location>
        <begin position="244"/>
        <end position="279"/>
    </location>
</feature>
<feature type="compositionally biased region" description="Polar residues" evidence="1">
    <location>
        <begin position="324"/>
        <end position="339"/>
    </location>
</feature>
<dbReference type="RefSeq" id="XP_013420065.1">
    <property type="nucleotide sequence ID" value="XM_013564611.1"/>
</dbReference>
<dbReference type="GeneID" id="106180594"/>